<organism evidence="2 3">
    <name type="scientific">Orchesella cincta</name>
    <name type="common">Springtail</name>
    <name type="synonym">Podura cincta</name>
    <dbReference type="NCBI Taxonomy" id="48709"/>
    <lineage>
        <taxon>Eukaryota</taxon>
        <taxon>Metazoa</taxon>
        <taxon>Ecdysozoa</taxon>
        <taxon>Arthropoda</taxon>
        <taxon>Hexapoda</taxon>
        <taxon>Collembola</taxon>
        <taxon>Entomobryomorpha</taxon>
        <taxon>Entomobryoidea</taxon>
        <taxon>Orchesellidae</taxon>
        <taxon>Orchesellinae</taxon>
        <taxon>Orchesella</taxon>
    </lineage>
</organism>
<proteinExistence type="predicted"/>
<dbReference type="PANTHER" id="PTHR24413">
    <property type="entry name" value="SPECKLE-TYPE POZ PROTEIN"/>
    <property type="match status" value="1"/>
</dbReference>
<evidence type="ECO:0000313" key="2">
    <source>
        <dbReference type="EMBL" id="ODM90558.1"/>
    </source>
</evidence>
<evidence type="ECO:0000313" key="3">
    <source>
        <dbReference type="Proteomes" id="UP000094527"/>
    </source>
</evidence>
<keyword evidence="3" id="KW-1185">Reference proteome</keyword>
<dbReference type="SUPFAM" id="SSF54695">
    <property type="entry name" value="POZ domain"/>
    <property type="match status" value="1"/>
</dbReference>
<dbReference type="EMBL" id="LJIJ01001911">
    <property type="protein sequence ID" value="ODM90558.1"/>
    <property type="molecule type" value="Genomic_DNA"/>
</dbReference>
<dbReference type="OMA" id="MIELWID"/>
<sequence>MQKVQQQASLVTDQKVQFFWPGTAYVNQKGCKPSSVLYEGRENRFILSQPSCTDEETLSLLSAVEEGLKSSTNNSELELRMKMCIDETIVKTLSNLMTEPKVIVRGQFHYSTHLFSTPEWLDIKMSTVREPCAVLALLHSEKYFTDCCIITAEDTEVTCHRGVLAANSDVIRAMLTNDMQESQTNRIEMKDINEEVVNQLLSYIYGRAINTKDMKEEIAFDLLRTAHKYNITSLEELITVTLFNRPNDSFNMNTVLHLYFFTMNVDELNLLYEKMLNILKSNPKRLLASSTFQDLLKKSPEEASKLALKLLELVIGEPSIRALPSI</sequence>
<dbReference type="Pfam" id="PF00651">
    <property type="entry name" value="BTB"/>
    <property type="match status" value="1"/>
</dbReference>
<dbReference type="AlphaFoldDB" id="A0A1D2MC33"/>
<dbReference type="CDD" id="cd18186">
    <property type="entry name" value="BTB_POZ_ZBTB_KLHL-like"/>
    <property type="match status" value="1"/>
</dbReference>
<feature type="domain" description="BTB" evidence="1">
    <location>
        <begin position="145"/>
        <end position="213"/>
    </location>
</feature>
<dbReference type="Proteomes" id="UP000094527">
    <property type="component" value="Unassembled WGS sequence"/>
</dbReference>
<reference evidence="2 3" key="1">
    <citation type="journal article" date="2016" name="Genome Biol. Evol.">
        <title>Gene Family Evolution Reflects Adaptation to Soil Environmental Stressors in the Genome of the Collembolan Orchesella cincta.</title>
        <authorList>
            <person name="Faddeeva-Vakhrusheva A."/>
            <person name="Derks M.F."/>
            <person name="Anvar S.Y."/>
            <person name="Agamennone V."/>
            <person name="Suring W."/>
            <person name="Smit S."/>
            <person name="van Straalen N.M."/>
            <person name="Roelofs D."/>
        </authorList>
    </citation>
    <scope>NUCLEOTIDE SEQUENCE [LARGE SCALE GENOMIC DNA]</scope>
    <source>
        <tissue evidence="2">Mixed pool</tissue>
    </source>
</reference>
<gene>
    <name evidence="2" type="ORF">Ocin01_16124</name>
</gene>
<dbReference type="PROSITE" id="PS50097">
    <property type="entry name" value="BTB"/>
    <property type="match status" value="1"/>
</dbReference>
<comment type="caution">
    <text evidence="2">The sequence shown here is derived from an EMBL/GenBank/DDBJ whole genome shotgun (WGS) entry which is preliminary data.</text>
</comment>
<dbReference type="SMART" id="SM00225">
    <property type="entry name" value="BTB"/>
    <property type="match status" value="1"/>
</dbReference>
<protein>
    <submittedName>
        <fullName evidence="2">Speckle-type POZ protein B</fullName>
    </submittedName>
</protein>
<dbReference type="InterPro" id="IPR011333">
    <property type="entry name" value="SKP1/BTB/POZ_sf"/>
</dbReference>
<dbReference type="InterPro" id="IPR000210">
    <property type="entry name" value="BTB/POZ_dom"/>
</dbReference>
<evidence type="ECO:0000259" key="1">
    <source>
        <dbReference type="PROSITE" id="PS50097"/>
    </source>
</evidence>
<dbReference type="STRING" id="48709.A0A1D2MC33"/>
<name>A0A1D2MC33_ORCCI</name>
<dbReference type="Gene3D" id="3.30.710.10">
    <property type="entry name" value="Potassium Channel Kv1.1, Chain A"/>
    <property type="match status" value="1"/>
</dbReference>
<accession>A0A1D2MC33</accession>
<dbReference type="OrthoDB" id="6482909at2759"/>